<dbReference type="PANTHER" id="PTHR48122:SF1">
    <property type="entry name" value="CENTROMERE PROTEIN H"/>
    <property type="match status" value="1"/>
</dbReference>
<sequence length="227" mass="25262">MASDSLRPSLLTFSESEENILELYDKVQELQLQLALLTSRQLHTQPVAVGQQSEINDVTATESQNLLLEAKATLAVRDSVVESVVTAPPTLKAVHHATQASPIERDLFTYIEQRDKIAKNVTQKSSTLKAARESLLELEVERLRSTTRNVELASETLRLANKTRGHKPLDVDDERLKRNLDSLENQAKASRQRWKVMKGAASAIVAGSGMDWVRDGRLRALVLDPSD</sequence>
<dbReference type="Pfam" id="PF05837">
    <property type="entry name" value="CENP-H"/>
    <property type="match status" value="1"/>
</dbReference>
<protein>
    <submittedName>
        <fullName evidence="10">Centromere protein H (CENP-H)-domain-containing protein</fullName>
    </submittedName>
</protein>
<dbReference type="EMBL" id="MU865039">
    <property type="protein sequence ID" value="KAK4459342.1"/>
    <property type="molecule type" value="Genomic_DNA"/>
</dbReference>
<dbReference type="GO" id="GO:0007059">
    <property type="term" value="P:chromosome segregation"/>
    <property type="evidence" value="ECO:0007669"/>
    <property type="project" value="TreeGrafter"/>
</dbReference>
<gene>
    <name evidence="10" type="ORF">QBC42DRAFT_274622</name>
</gene>
<accession>A0AAV9HFQ9</accession>
<dbReference type="PANTHER" id="PTHR48122">
    <property type="entry name" value="CENTROMERE PROTEIN H"/>
    <property type="match status" value="1"/>
</dbReference>
<dbReference type="GO" id="GO:0005634">
    <property type="term" value="C:nucleus"/>
    <property type="evidence" value="ECO:0007669"/>
    <property type="project" value="UniProtKB-SubCell"/>
</dbReference>
<dbReference type="Proteomes" id="UP001321749">
    <property type="component" value="Unassembled WGS sequence"/>
</dbReference>
<dbReference type="GO" id="GO:0007052">
    <property type="term" value="P:mitotic spindle organization"/>
    <property type="evidence" value="ECO:0007669"/>
    <property type="project" value="TreeGrafter"/>
</dbReference>
<evidence type="ECO:0000259" key="9">
    <source>
        <dbReference type="Pfam" id="PF05837"/>
    </source>
</evidence>
<organism evidence="10 11">
    <name type="scientific">Cladorrhinum samala</name>
    <dbReference type="NCBI Taxonomy" id="585594"/>
    <lineage>
        <taxon>Eukaryota</taxon>
        <taxon>Fungi</taxon>
        <taxon>Dikarya</taxon>
        <taxon>Ascomycota</taxon>
        <taxon>Pezizomycotina</taxon>
        <taxon>Sordariomycetes</taxon>
        <taxon>Sordariomycetidae</taxon>
        <taxon>Sordariales</taxon>
        <taxon>Podosporaceae</taxon>
        <taxon>Cladorrhinum</taxon>
    </lineage>
</organism>
<proteinExistence type="inferred from homology"/>
<keyword evidence="5" id="KW-0539">Nucleus</keyword>
<evidence type="ECO:0000256" key="3">
    <source>
        <dbReference type="ARBA" id="ARBA00022454"/>
    </source>
</evidence>
<evidence type="ECO:0000256" key="8">
    <source>
        <dbReference type="SAM" id="Coils"/>
    </source>
</evidence>
<evidence type="ECO:0000313" key="10">
    <source>
        <dbReference type="EMBL" id="KAK4459342.1"/>
    </source>
</evidence>
<reference evidence="10" key="2">
    <citation type="submission" date="2023-06" db="EMBL/GenBank/DDBJ databases">
        <authorList>
            <consortium name="Lawrence Berkeley National Laboratory"/>
            <person name="Mondo S.J."/>
            <person name="Hensen N."/>
            <person name="Bonometti L."/>
            <person name="Westerberg I."/>
            <person name="Brannstrom I.O."/>
            <person name="Guillou S."/>
            <person name="Cros-Aarteil S."/>
            <person name="Calhoun S."/>
            <person name="Haridas S."/>
            <person name="Kuo A."/>
            <person name="Pangilinan J."/>
            <person name="Riley R."/>
            <person name="Labutti K."/>
            <person name="Andreopoulos B."/>
            <person name="Lipzen A."/>
            <person name="Chen C."/>
            <person name="Yanf M."/>
            <person name="Daum C."/>
            <person name="Ng V."/>
            <person name="Clum A."/>
            <person name="Steindorff A."/>
            <person name="Ohm R."/>
            <person name="Martin F."/>
            <person name="Silar P."/>
            <person name="Natvig D."/>
            <person name="Lalanne C."/>
            <person name="Gautier V."/>
            <person name="Ament-Velasquez S.L."/>
            <person name="Kruys A."/>
            <person name="Hutchinson M.I."/>
            <person name="Powell A.J."/>
            <person name="Barry K."/>
            <person name="Miller A.N."/>
            <person name="Grigoriev I.V."/>
            <person name="Debuchy R."/>
            <person name="Gladieux P."/>
            <person name="Thoren M.H."/>
            <person name="Johannesson H."/>
        </authorList>
    </citation>
    <scope>NUCLEOTIDE SEQUENCE</scope>
    <source>
        <strain evidence="10">PSN324</strain>
    </source>
</reference>
<keyword evidence="11" id="KW-1185">Reference proteome</keyword>
<name>A0AAV9HFQ9_9PEZI</name>
<comment type="caution">
    <text evidence="10">The sequence shown here is derived from an EMBL/GenBank/DDBJ whole genome shotgun (WGS) entry which is preliminary data.</text>
</comment>
<evidence type="ECO:0000256" key="1">
    <source>
        <dbReference type="ARBA" id="ARBA00004123"/>
    </source>
</evidence>
<dbReference type="GO" id="GO:0000776">
    <property type="term" value="C:kinetochore"/>
    <property type="evidence" value="ECO:0007669"/>
    <property type="project" value="UniProtKB-KW"/>
</dbReference>
<dbReference type="GO" id="GO:0051382">
    <property type="term" value="P:kinetochore assembly"/>
    <property type="evidence" value="ECO:0007669"/>
    <property type="project" value="InterPro"/>
</dbReference>
<evidence type="ECO:0000256" key="6">
    <source>
        <dbReference type="ARBA" id="ARBA00023328"/>
    </source>
</evidence>
<dbReference type="InterPro" id="IPR008426">
    <property type="entry name" value="CENP-H_C"/>
</dbReference>
<evidence type="ECO:0000256" key="7">
    <source>
        <dbReference type="ARBA" id="ARBA00025735"/>
    </source>
</evidence>
<evidence type="ECO:0000256" key="5">
    <source>
        <dbReference type="ARBA" id="ARBA00023242"/>
    </source>
</evidence>
<feature type="coiled-coil region" evidence="8">
    <location>
        <begin position="13"/>
        <end position="40"/>
    </location>
</feature>
<comment type="subcellular location">
    <subcellularLocation>
        <location evidence="2">Chromosome</location>
        <location evidence="2">Centromere</location>
        <location evidence="2">Kinetochore</location>
    </subcellularLocation>
    <subcellularLocation>
        <location evidence="1">Nucleus</location>
    </subcellularLocation>
</comment>
<keyword evidence="8" id="KW-0175">Coiled coil</keyword>
<keyword evidence="4" id="KW-0995">Kinetochore</keyword>
<feature type="domain" description="Centromere protein H C-terminal" evidence="9">
    <location>
        <begin position="19"/>
        <end position="225"/>
    </location>
</feature>
<dbReference type="InterPro" id="IPR040034">
    <property type="entry name" value="CENP-H"/>
</dbReference>
<evidence type="ECO:0000256" key="2">
    <source>
        <dbReference type="ARBA" id="ARBA00004629"/>
    </source>
</evidence>
<evidence type="ECO:0000313" key="11">
    <source>
        <dbReference type="Proteomes" id="UP001321749"/>
    </source>
</evidence>
<dbReference type="AlphaFoldDB" id="A0AAV9HFQ9"/>
<keyword evidence="3" id="KW-0158">Chromosome</keyword>
<dbReference type="GO" id="GO:0043515">
    <property type="term" value="F:kinetochore binding"/>
    <property type="evidence" value="ECO:0007669"/>
    <property type="project" value="TreeGrafter"/>
</dbReference>
<comment type="similarity">
    <text evidence="7">Belongs to the CENP-H/MCM16 family.</text>
</comment>
<keyword evidence="6" id="KW-0137">Centromere</keyword>
<reference evidence="10" key="1">
    <citation type="journal article" date="2023" name="Mol. Phylogenet. Evol.">
        <title>Genome-scale phylogeny and comparative genomics of the fungal order Sordariales.</title>
        <authorList>
            <person name="Hensen N."/>
            <person name="Bonometti L."/>
            <person name="Westerberg I."/>
            <person name="Brannstrom I.O."/>
            <person name="Guillou S."/>
            <person name="Cros-Aarteil S."/>
            <person name="Calhoun S."/>
            <person name="Haridas S."/>
            <person name="Kuo A."/>
            <person name="Mondo S."/>
            <person name="Pangilinan J."/>
            <person name="Riley R."/>
            <person name="LaButti K."/>
            <person name="Andreopoulos B."/>
            <person name="Lipzen A."/>
            <person name="Chen C."/>
            <person name="Yan M."/>
            <person name="Daum C."/>
            <person name="Ng V."/>
            <person name="Clum A."/>
            <person name="Steindorff A."/>
            <person name="Ohm R.A."/>
            <person name="Martin F."/>
            <person name="Silar P."/>
            <person name="Natvig D.O."/>
            <person name="Lalanne C."/>
            <person name="Gautier V."/>
            <person name="Ament-Velasquez S.L."/>
            <person name="Kruys A."/>
            <person name="Hutchinson M.I."/>
            <person name="Powell A.J."/>
            <person name="Barry K."/>
            <person name="Miller A.N."/>
            <person name="Grigoriev I.V."/>
            <person name="Debuchy R."/>
            <person name="Gladieux P."/>
            <person name="Hiltunen Thoren M."/>
            <person name="Johannesson H."/>
        </authorList>
    </citation>
    <scope>NUCLEOTIDE SEQUENCE</scope>
    <source>
        <strain evidence="10">PSN324</strain>
    </source>
</reference>
<evidence type="ECO:0000256" key="4">
    <source>
        <dbReference type="ARBA" id="ARBA00022838"/>
    </source>
</evidence>